<protein>
    <recommendedName>
        <fullName evidence="4">Haloacid dehalogenase-like hydrolase</fullName>
    </recommendedName>
</protein>
<dbReference type="InterPro" id="IPR036412">
    <property type="entry name" value="HAD-like_sf"/>
</dbReference>
<dbReference type="NCBIfam" id="TIGR01549">
    <property type="entry name" value="HAD-SF-IA-v1"/>
    <property type="match status" value="1"/>
</dbReference>
<evidence type="ECO:0000313" key="2">
    <source>
        <dbReference type="EMBL" id="AKB28161.1"/>
    </source>
</evidence>
<dbReference type="Gene3D" id="1.10.150.720">
    <property type="entry name" value="Haloacid dehalogenase-like hydrolase"/>
    <property type="match status" value="1"/>
</dbReference>
<dbReference type="KEGG" id="msw:MSSIT_1442"/>
<dbReference type="PANTHER" id="PTHR46191:SF2">
    <property type="entry name" value="HALOACID DEHALOGENASE-LIKE HYDROLASE DOMAIN-CONTAINING PROTEIN 3"/>
    <property type="match status" value="1"/>
</dbReference>
<dbReference type="Gene3D" id="3.40.50.1000">
    <property type="entry name" value="HAD superfamily/HAD-like"/>
    <property type="match status" value="1"/>
</dbReference>
<dbReference type="SUPFAM" id="SSF56784">
    <property type="entry name" value="HAD-like"/>
    <property type="match status" value="1"/>
</dbReference>
<organism evidence="2 3">
    <name type="scientific">Methanosarcina siciliae T4/M</name>
    <dbReference type="NCBI Taxonomy" id="1434120"/>
    <lineage>
        <taxon>Archaea</taxon>
        <taxon>Methanobacteriati</taxon>
        <taxon>Methanobacteriota</taxon>
        <taxon>Stenosarchaea group</taxon>
        <taxon>Methanomicrobia</taxon>
        <taxon>Methanosarcinales</taxon>
        <taxon>Methanosarcinaceae</taxon>
        <taxon>Methanosarcina</taxon>
    </lineage>
</organism>
<dbReference type="InterPro" id="IPR044924">
    <property type="entry name" value="HAD-SF_hydro_IA_REG-2-like_cap"/>
</dbReference>
<proteinExistence type="inferred from homology"/>
<gene>
    <name evidence="2" type="ORF">MSSIT_1442</name>
</gene>
<dbReference type="PATRIC" id="fig|1434120.4.peg.1847"/>
<dbReference type="AlphaFoldDB" id="A0A0E3L8A1"/>
<dbReference type="PANTHER" id="PTHR46191">
    <property type="match status" value="1"/>
</dbReference>
<dbReference type="HOGENOM" id="CLU_045011_8_0_2"/>
<dbReference type="EMBL" id="CP009506">
    <property type="protein sequence ID" value="AKB28161.1"/>
    <property type="molecule type" value="Genomic_DNA"/>
</dbReference>
<sequence>MAKPQLCIIMLIYLFSNHIIENKKGIIMQKKYLLWDFDNTLAYRDGMWGQTIYFLLQEYGYHSVELEDIKTHLITGFPWHTPEISHEEFFGGIQWWDYMTLHFSKIIHEFGINEILSTEIASQIKMKYLDITKWHLYDDTIPCLEREIDESYENIIVSNHVPELSHLVRDLRISKYFSQVYSSAHLGYEKPNLQIYRRVLDKLEDTSDVTMIGDSYTADVEGARNAGIKAILVRKENTHNYQNYCKGLDEIYNILL</sequence>
<evidence type="ECO:0008006" key="4">
    <source>
        <dbReference type="Google" id="ProtNLM"/>
    </source>
</evidence>
<dbReference type="Pfam" id="PF00702">
    <property type="entry name" value="Hydrolase"/>
    <property type="match status" value="1"/>
</dbReference>
<dbReference type="InterPro" id="IPR006439">
    <property type="entry name" value="HAD-SF_hydro_IA"/>
</dbReference>
<keyword evidence="3" id="KW-1185">Reference proteome</keyword>
<reference evidence="2 3" key="1">
    <citation type="submission" date="2014-07" db="EMBL/GenBank/DDBJ databases">
        <title>Methanogenic archaea and the global carbon cycle.</title>
        <authorList>
            <person name="Henriksen J.R."/>
            <person name="Luke J."/>
            <person name="Reinhart S."/>
            <person name="Benedict M.N."/>
            <person name="Youngblut N.D."/>
            <person name="Metcalf M.E."/>
            <person name="Whitaker R.J."/>
            <person name="Metcalf W.W."/>
        </authorList>
    </citation>
    <scope>NUCLEOTIDE SEQUENCE [LARGE SCALE GENOMIC DNA]</scope>
    <source>
        <strain evidence="2 3">T4/M</strain>
    </source>
</reference>
<dbReference type="InterPro" id="IPR023214">
    <property type="entry name" value="HAD_sf"/>
</dbReference>
<dbReference type="InterPro" id="IPR051828">
    <property type="entry name" value="HAD-like_hydrolase_domain"/>
</dbReference>
<dbReference type="SFLD" id="SFLDG01129">
    <property type="entry name" value="C1.5:_HAD__Beta-PGM__Phosphata"/>
    <property type="match status" value="1"/>
</dbReference>
<dbReference type="SFLD" id="SFLDS00003">
    <property type="entry name" value="Haloacid_Dehalogenase"/>
    <property type="match status" value="1"/>
</dbReference>
<name>A0A0E3L8A1_9EURY</name>
<comment type="similarity">
    <text evidence="1">Belongs to the HAD-like hydrolase superfamily.</text>
</comment>
<evidence type="ECO:0000313" key="3">
    <source>
        <dbReference type="Proteomes" id="UP000033111"/>
    </source>
</evidence>
<dbReference type="Proteomes" id="UP000033111">
    <property type="component" value="Chromosome"/>
</dbReference>
<evidence type="ECO:0000256" key="1">
    <source>
        <dbReference type="ARBA" id="ARBA00007958"/>
    </source>
</evidence>
<accession>A0A0E3L8A1</accession>